<accession>A0A1T4LLA3</accession>
<evidence type="ECO:0000313" key="4">
    <source>
        <dbReference type="Proteomes" id="UP000190395"/>
    </source>
</evidence>
<protein>
    <submittedName>
        <fullName evidence="3">DnaJ domain-containing protein</fullName>
    </submittedName>
</protein>
<evidence type="ECO:0000259" key="2">
    <source>
        <dbReference type="PROSITE" id="PS50076"/>
    </source>
</evidence>
<reference evidence="3 4" key="1">
    <citation type="submission" date="2017-02" db="EMBL/GenBank/DDBJ databases">
        <authorList>
            <person name="Peterson S.W."/>
        </authorList>
    </citation>
    <scope>NUCLEOTIDE SEQUENCE [LARGE SCALE GENOMIC DNA]</scope>
    <source>
        <strain evidence="3 4">ATCC BAA-909</strain>
    </source>
</reference>
<dbReference type="OrthoDB" id="361197at2"/>
<dbReference type="EMBL" id="FUXC01000002">
    <property type="protein sequence ID" value="SJZ55519.1"/>
    <property type="molecule type" value="Genomic_DNA"/>
</dbReference>
<dbReference type="SMART" id="SM00271">
    <property type="entry name" value="DnaJ"/>
    <property type="match status" value="1"/>
</dbReference>
<dbReference type="InterPro" id="IPR001623">
    <property type="entry name" value="DnaJ_domain"/>
</dbReference>
<name>A0A1T4LLA3_9SPIR</name>
<feature type="domain" description="J" evidence="2">
    <location>
        <begin position="75"/>
        <end position="138"/>
    </location>
</feature>
<feature type="region of interest" description="Disordered" evidence="1">
    <location>
        <begin position="46"/>
        <end position="67"/>
    </location>
</feature>
<dbReference type="GeneID" id="303366856"/>
<dbReference type="CDD" id="cd06257">
    <property type="entry name" value="DnaJ"/>
    <property type="match status" value="1"/>
</dbReference>
<organism evidence="3 4">
    <name type="scientific">Treponema berlinense</name>
    <dbReference type="NCBI Taxonomy" id="225004"/>
    <lineage>
        <taxon>Bacteria</taxon>
        <taxon>Pseudomonadati</taxon>
        <taxon>Spirochaetota</taxon>
        <taxon>Spirochaetia</taxon>
        <taxon>Spirochaetales</taxon>
        <taxon>Treponemataceae</taxon>
        <taxon>Treponema</taxon>
    </lineage>
</organism>
<dbReference type="RefSeq" id="WP_078930334.1">
    <property type="nucleotide sequence ID" value="NZ_FUXC01000002.1"/>
</dbReference>
<evidence type="ECO:0000313" key="3">
    <source>
        <dbReference type="EMBL" id="SJZ55519.1"/>
    </source>
</evidence>
<dbReference type="STRING" id="225004.SAMN02745152_00588"/>
<gene>
    <name evidence="3" type="ORF">SAMN02745152_00588</name>
</gene>
<sequence length="138" mass="16253">MPDSMYDKLGELLSEALDSGNFFYENPYSAQNTQQKSYEKEKIIDPVQEEKKNPHEKSPHKNKILLKNAGTEIQKAAKIIGITDEMSLEDAKKQFRKKLMRFHPDKNADNETMRKITQEKTEQILSNWKILEEWFSKF</sequence>
<dbReference type="InterPro" id="IPR036869">
    <property type="entry name" value="J_dom_sf"/>
</dbReference>
<evidence type="ECO:0000256" key="1">
    <source>
        <dbReference type="SAM" id="MobiDB-lite"/>
    </source>
</evidence>
<dbReference type="Gene3D" id="1.10.287.110">
    <property type="entry name" value="DnaJ domain"/>
    <property type="match status" value="1"/>
</dbReference>
<dbReference type="Proteomes" id="UP000190395">
    <property type="component" value="Unassembled WGS sequence"/>
</dbReference>
<dbReference type="SUPFAM" id="SSF46565">
    <property type="entry name" value="Chaperone J-domain"/>
    <property type="match status" value="1"/>
</dbReference>
<feature type="compositionally biased region" description="Basic and acidic residues" evidence="1">
    <location>
        <begin position="46"/>
        <end position="59"/>
    </location>
</feature>
<dbReference type="PROSITE" id="PS50076">
    <property type="entry name" value="DNAJ_2"/>
    <property type="match status" value="1"/>
</dbReference>
<dbReference type="AlphaFoldDB" id="A0A1T4LLA3"/>
<proteinExistence type="predicted"/>
<keyword evidence="4" id="KW-1185">Reference proteome</keyword>
<dbReference type="Pfam" id="PF00226">
    <property type="entry name" value="DnaJ"/>
    <property type="match status" value="1"/>
</dbReference>